<evidence type="ECO:0000313" key="19">
    <source>
        <dbReference type="EMBL" id="HJA08324.1"/>
    </source>
</evidence>
<dbReference type="GO" id="GO:0005829">
    <property type="term" value="C:cytosol"/>
    <property type="evidence" value="ECO:0007669"/>
    <property type="project" value="TreeGrafter"/>
</dbReference>
<feature type="binding site" evidence="15">
    <location>
        <position position="109"/>
    </location>
    <ligand>
        <name>S-adenosyl-L-methionine</name>
        <dbReference type="ChEBI" id="CHEBI:59789"/>
    </ligand>
</feature>
<dbReference type="Gene3D" id="3.40.1280.10">
    <property type="match status" value="2"/>
</dbReference>
<dbReference type="AlphaFoldDB" id="A0A9D2KJX4"/>
<dbReference type="InterPro" id="IPR023148">
    <property type="entry name" value="tRNA_m1G_MeTrfase_C_sf"/>
</dbReference>
<evidence type="ECO:0000256" key="13">
    <source>
        <dbReference type="ARBA" id="ARBA00033392"/>
    </source>
</evidence>
<evidence type="ECO:0000256" key="2">
    <source>
        <dbReference type="ARBA" id="ARBA00004496"/>
    </source>
</evidence>
<evidence type="ECO:0000256" key="9">
    <source>
        <dbReference type="ARBA" id="ARBA00022679"/>
    </source>
</evidence>
<keyword evidence="9 15" id="KW-0808">Transferase</keyword>
<comment type="similarity">
    <text evidence="3 15 16">Belongs to the RNA methyltransferase TrmD family.</text>
</comment>
<dbReference type="InterPro" id="IPR019230">
    <property type="entry name" value="RNA_MeTrfase_C_dom"/>
</dbReference>
<evidence type="ECO:0000256" key="3">
    <source>
        <dbReference type="ARBA" id="ARBA00007630"/>
    </source>
</evidence>
<evidence type="ECO:0000256" key="1">
    <source>
        <dbReference type="ARBA" id="ARBA00002634"/>
    </source>
</evidence>
<evidence type="ECO:0000256" key="14">
    <source>
        <dbReference type="ARBA" id="ARBA00047783"/>
    </source>
</evidence>
<dbReference type="InterPro" id="IPR002649">
    <property type="entry name" value="tRNA_m1G_MeTrfase_TrmD"/>
</dbReference>
<evidence type="ECO:0000256" key="7">
    <source>
        <dbReference type="ARBA" id="ARBA00022490"/>
    </source>
</evidence>
<dbReference type="EMBL" id="DXAN01000010">
    <property type="protein sequence ID" value="HJA08324.1"/>
    <property type="molecule type" value="Genomic_DNA"/>
</dbReference>
<name>A0A9D2KJX4_9BACT</name>
<keyword evidence="8 15" id="KW-0489">Methyltransferase</keyword>
<feature type="domain" description="tRNA (guanine-N(1)-)-methyltransferase C-terminal" evidence="18">
    <location>
        <begin position="244"/>
        <end position="431"/>
    </location>
</feature>
<comment type="catalytic activity">
    <reaction evidence="14 15 16">
        <text>guanosine(37) in tRNA + S-adenosyl-L-methionine = N(1)-methylguanosine(37) in tRNA + S-adenosyl-L-homocysteine + H(+)</text>
        <dbReference type="Rhea" id="RHEA:36899"/>
        <dbReference type="Rhea" id="RHEA-COMP:10145"/>
        <dbReference type="Rhea" id="RHEA-COMP:10147"/>
        <dbReference type="ChEBI" id="CHEBI:15378"/>
        <dbReference type="ChEBI" id="CHEBI:57856"/>
        <dbReference type="ChEBI" id="CHEBI:59789"/>
        <dbReference type="ChEBI" id="CHEBI:73542"/>
        <dbReference type="ChEBI" id="CHEBI:74269"/>
        <dbReference type="EC" id="2.1.1.228"/>
    </reaction>
</comment>
<dbReference type="InterPro" id="IPR016009">
    <property type="entry name" value="tRNA_MeTrfase_TRMD/TRM10"/>
</dbReference>
<comment type="subcellular location">
    <subcellularLocation>
        <location evidence="2 15 16">Cytoplasm</location>
    </subcellularLocation>
</comment>
<evidence type="ECO:0000256" key="15">
    <source>
        <dbReference type="HAMAP-Rule" id="MF_00605"/>
    </source>
</evidence>
<reference evidence="19" key="1">
    <citation type="journal article" date="2021" name="PeerJ">
        <title>Extensive microbial diversity within the chicken gut microbiome revealed by metagenomics and culture.</title>
        <authorList>
            <person name="Gilroy R."/>
            <person name="Ravi A."/>
            <person name="Getino M."/>
            <person name="Pursley I."/>
            <person name="Horton D.L."/>
            <person name="Alikhan N.F."/>
            <person name="Baker D."/>
            <person name="Gharbi K."/>
            <person name="Hall N."/>
            <person name="Watson M."/>
            <person name="Adriaenssens E.M."/>
            <person name="Foster-Nyarko E."/>
            <person name="Jarju S."/>
            <person name="Secka A."/>
            <person name="Antonio M."/>
            <person name="Oren A."/>
            <person name="Chaudhuri R.R."/>
            <person name="La Ragione R."/>
            <person name="Hildebrand F."/>
            <person name="Pallen M.J."/>
        </authorList>
    </citation>
    <scope>NUCLEOTIDE SEQUENCE</scope>
    <source>
        <strain evidence="19">CHK186-16707</strain>
    </source>
</reference>
<accession>A0A9D2KJX4</accession>
<evidence type="ECO:0000259" key="18">
    <source>
        <dbReference type="Pfam" id="PF09936"/>
    </source>
</evidence>
<evidence type="ECO:0000256" key="8">
    <source>
        <dbReference type="ARBA" id="ARBA00022603"/>
    </source>
</evidence>
<evidence type="ECO:0000256" key="4">
    <source>
        <dbReference type="ARBA" id="ARBA00011738"/>
    </source>
</evidence>
<keyword evidence="10 15" id="KW-0949">S-adenosyl-L-methionine</keyword>
<proteinExistence type="inferred from homology"/>
<dbReference type="HAMAP" id="MF_00605">
    <property type="entry name" value="TrmD"/>
    <property type="match status" value="1"/>
</dbReference>
<gene>
    <name evidence="15 19" type="primary">trmD</name>
    <name evidence="19" type="ORF">H9962_03930</name>
</gene>
<protein>
    <recommendedName>
        <fullName evidence="6 15">tRNA (guanine-N(1)-)-methyltransferase</fullName>
        <ecNumber evidence="5 15">2.1.1.228</ecNumber>
    </recommendedName>
    <alternativeName>
        <fullName evidence="12 15">M1G-methyltransferase</fullName>
    </alternativeName>
    <alternativeName>
        <fullName evidence="13 15">tRNA [GM37] methyltransferase</fullName>
    </alternativeName>
</protein>
<reference evidence="19" key="2">
    <citation type="submission" date="2021-04" db="EMBL/GenBank/DDBJ databases">
        <authorList>
            <person name="Gilroy R."/>
        </authorList>
    </citation>
    <scope>NUCLEOTIDE SEQUENCE</scope>
    <source>
        <strain evidence="19">CHK186-16707</strain>
    </source>
</reference>
<evidence type="ECO:0000256" key="11">
    <source>
        <dbReference type="ARBA" id="ARBA00022694"/>
    </source>
</evidence>
<evidence type="ECO:0000256" key="5">
    <source>
        <dbReference type="ARBA" id="ARBA00012807"/>
    </source>
</evidence>
<comment type="subunit">
    <text evidence="4 15 16">Homodimer.</text>
</comment>
<dbReference type="PANTHER" id="PTHR46417">
    <property type="entry name" value="TRNA (GUANINE-N(1)-)-METHYLTRANSFERASE"/>
    <property type="match status" value="1"/>
</dbReference>
<dbReference type="SUPFAM" id="SSF75217">
    <property type="entry name" value="alpha/beta knot"/>
    <property type="match status" value="1"/>
</dbReference>
<dbReference type="FunFam" id="1.10.1270.20:FF:000001">
    <property type="entry name" value="tRNA (guanine-N(1)-)-methyltransferase"/>
    <property type="match status" value="1"/>
</dbReference>
<evidence type="ECO:0000259" key="17">
    <source>
        <dbReference type="Pfam" id="PF01746"/>
    </source>
</evidence>
<keyword evidence="7 15" id="KW-0963">Cytoplasm</keyword>
<evidence type="ECO:0000256" key="6">
    <source>
        <dbReference type="ARBA" id="ARBA00014679"/>
    </source>
</evidence>
<dbReference type="Pfam" id="PF01746">
    <property type="entry name" value="tRNA_m1G_MT"/>
    <property type="match status" value="1"/>
</dbReference>
<dbReference type="Gene3D" id="1.10.1270.20">
    <property type="entry name" value="tRNA(m1g37)methyltransferase, domain 2"/>
    <property type="match status" value="1"/>
</dbReference>
<dbReference type="Pfam" id="PF09936">
    <property type="entry name" value="Methyltrn_RNA_4"/>
    <property type="match status" value="1"/>
</dbReference>
<evidence type="ECO:0000313" key="20">
    <source>
        <dbReference type="Proteomes" id="UP000824225"/>
    </source>
</evidence>
<dbReference type="GO" id="GO:0002939">
    <property type="term" value="P:tRNA N1-guanine methylation"/>
    <property type="evidence" value="ECO:0007669"/>
    <property type="project" value="TreeGrafter"/>
</dbReference>
<comment type="function">
    <text evidence="1 15 16">Specifically methylates guanosine-37 in various tRNAs.</text>
</comment>
<dbReference type="PANTHER" id="PTHR46417:SF1">
    <property type="entry name" value="TRNA (GUANINE-N(1)-)-METHYLTRANSFERASE"/>
    <property type="match status" value="1"/>
</dbReference>
<dbReference type="InterPro" id="IPR029026">
    <property type="entry name" value="tRNA_m1G_MTases_N"/>
</dbReference>
<dbReference type="EC" id="2.1.1.228" evidence="5 15"/>
<evidence type="ECO:0000256" key="12">
    <source>
        <dbReference type="ARBA" id="ARBA00029736"/>
    </source>
</evidence>
<dbReference type="NCBIfam" id="TIGR00088">
    <property type="entry name" value="trmD"/>
    <property type="match status" value="1"/>
</dbReference>
<comment type="caution">
    <text evidence="19">The sequence shown here is derived from an EMBL/GenBank/DDBJ whole genome shotgun (WGS) entry which is preliminary data.</text>
</comment>
<sequence length="434" mass="47644">MLYTLVTLFPEWFASPLSTGLMAKAREAGVVDFAFANPRDKARDRHRSVDDRPYGGGPGMVLMLDPLVRTLRALPRPGRMLALSPDGRPLTQALARELAAEPALTLICGRYEGFDARLFDVLPVERVCVGEAVLNGGEAAALALIEATARLQPGFMGKDESGDEESFSHGLLEYPHYTRPEQFEGHAVPEALLSGDHARVADWRRRQALLHTLRQRPELLDHAVLSARDRDLLAEQARFRPGKNLYAALLHHPVRLKGHLTGTTSLTNLDVHDIARISRTYGLGGVFVVTPLEDQRRLLDTLLGHWLDGPGARSNPDRAEALRLVRPAPSLDAVVNALTARCGTPPWLVGTSARPVLDKKGREKRPAATFDEVRQRLDHGPALLLLGTGHGLAPEALDRCDAILPPLRWMDAYNHLPVRAAAAILMDRLLGDRG</sequence>
<dbReference type="Proteomes" id="UP000824225">
    <property type="component" value="Unassembled WGS sequence"/>
</dbReference>
<dbReference type="InterPro" id="IPR029028">
    <property type="entry name" value="Alpha/beta_knot_MTases"/>
</dbReference>
<comment type="caution">
    <text evidence="15">Lacks conserved residue(s) required for the propagation of feature annotation.</text>
</comment>
<evidence type="ECO:0000256" key="10">
    <source>
        <dbReference type="ARBA" id="ARBA00022691"/>
    </source>
</evidence>
<dbReference type="NCBIfam" id="NF000648">
    <property type="entry name" value="PRK00026.1"/>
    <property type="match status" value="1"/>
</dbReference>
<evidence type="ECO:0000256" key="16">
    <source>
        <dbReference type="RuleBase" id="RU003464"/>
    </source>
</evidence>
<organism evidence="19 20">
    <name type="scientific">Candidatus Mailhella merdigallinarum</name>
    <dbReference type="NCBI Taxonomy" id="2838658"/>
    <lineage>
        <taxon>Bacteria</taxon>
        <taxon>Pseudomonadati</taxon>
        <taxon>Thermodesulfobacteriota</taxon>
        <taxon>Desulfovibrionia</taxon>
        <taxon>Desulfovibrionales</taxon>
        <taxon>Desulfovibrionaceae</taxon>
        <taxon>Mailhella</taxon>
    </lineage>
</organism>
<keyword evidence="11 15" id="KW-0819">tRNA processing</keyword>
<feature type="domain" description="tRNA methyltransferase TRMD/TRM10-type" evidence="17">
    <location>
        <begin position="1"/>
        <end position="221"/>
    </location>
</feature>
<dbReference type="GO" id="GO:0052906">
    <property type="term" value="F:tRNA (guanine(37)-N1)-methyltransferase activity"/>
    <property type="evidence" value="ECO:0007669"/>
    <property type="project" value="UniProtKB-UniRule"/>
</dbReference>